<dbReference type="CDD" id="cd16922">
    <property type="entry name" value="HATPase_EvgS-ArcB-TorS-like"/>
    <property type="match status" value="1"/>
</dbReference>
<evidence type="ECO:0000259" key="20">
    <source>
        <dbReference type="PROSITE" id="PS50110"/>
    </source>
</evidence>
<keyword evidence="11 18" id="KW-1133">Transmembrane helix</keyword>
<feature type="domain" description="Response regulatory" evidence="20">
    <location>
        <begin position="1344"/>
        <end position="1460"/>
    </location>
</feature>
<dbReference type="Gene3D" id="3.30.565.10">
    <property type="entry name" value="Histidine kinase-like ATPase, C-terminal domain"/>
    <property type="match status" value="1"/>
</dbReference>
<dbReference type="InterPro" id="IPR036641">
    <property type="entry name" value="HPT_dom_sf"/>
</dbReference>
<dbReference type="SUPFAM" id="SSF52172">
    <property type="entry name" value="CheY-like"/>
    <property type="match status" value="1"/>
</dbReference>
<dbReference type="SMART" id="SM00091">
    <property type="entry name" value="PAS"/>
    <property type="match status" value="2"/>
</dbReference>
<evidence type="ECO:0000256" key="13">
    <source>
        <dbReference type="ARBA" id="ARBA00023136"/>
    </source>
</evidence>
<evidence type="ECO:0000256" key="1">
    <source>
        <dbReference type="ARBA" id="ARBA00000085"/>
    </source>
</evidence>
<dbReference type="PROSITE" id="PS50110">
    <property type="entry name" value="RESPONSE_REGULATORY"/>
    <property type="match status" value="1"/>
</dbReference>
<dbReference type="InterPro" id="IPR013767">
    <property type="entry name" value="PAS_fold"/>
</dbReference>
<dbReference type="KEGG" id="shm:Shewmr7_3548"/>
<dbReference type="EMBL" id="CP000444">
    <property type="protein sequence ID" value="ABI44528.1"/>
    <property type="molecule type" value="Genomic_DNA"/>
</dbReference>
<dbReference type="InterPro" id="IPR036097">
    <property type="entry name" value="HisK_dim/P_sf"/>
</dbReference>
<proteinExistence type="predicted"/>
<dbReference type="SUPFAM" id="SSF55785">
    <property type="entry name" value="PYP-like sensor domain (PAS domain)"/>
    <property type="match status" value="2"/>
</dbReference>
<evidence type="ECO:0000256" key="8">
    <source>
        <dbReference type="ARBA" id="ARBA00022741"/>
    </source>
</evidence>
<dbReference type="SMART" id="SM00387">
    <property type="entry name" value="HATPase_c"/>
    <property type="match status" value="1"/>
</dbReference>
<dbReference type="GO" id="GO:0006355">
    <property type="term" value="P:regulation of DNA-templated transcription"/>
    <property type="evidence" value="ECO:0007669"/>
    <property type="project" value="InterPro"/>
</dbReference>
<evidence type="ECO:0000259" key="21">
    <source>
        <dbReference type="PROSITE" id="PS50894"/>
    </source>
</evidence>
<dbReference type="CDD" id="cd00082">
    <property type="entry name" value="HisKA"/>
    <property type="match status" value="1"/>
</dbReference>
<dbReference type="CDD" id="cd00088">
    <property type="entry name" value="HPT"/>
    <property type="match status" value="1"/>
</dbReference>
<keyword evidence="9 22" id="KW-0418">Kinase</keyword>
<dbReference type="Gene3D" id="1.20.120.160">
    <property type="entry name" value="HPT domain"/>
    <property type="match status" value="1"/>
</dbReference>
<evidence type="ECO:0000256" key="3">
    <source>
        <dbReference type="ARBA" id="ARBA00012438"/>
    </source>
</evidence>
<dbReference type="CDD" id="cd01007">
    <property type="entry name" value="PBP2_BvgS_HisK_like"/>
    <property type="match status" value="1"/>
</dbReference>
<evidence type="ECO:0000256" key="14">
    <source>
        <dbReference type="ARBA" id="ARBA00064003"/>
    </source>
</evidence>
<dbReference type="SMART" id="SM00388">
    <property type="entry name" value="HisKA"/>
    <property type="match status" value="1"/>
</dbReference>
<dbReference type="SUPFAM" id="SSF47384">
    <property type="entry name" value="Homodimeric domain of signal transducing histidine kinase"/>
    <property type="match status" value="1"/>
</dbReference>
<dbReference type="InterPro" id="IPR003594">
    <property type="entry name" value="HATPase_dom"/>
</dbReference>
<dbReference type="CDD" id="cd00130">
    <property type="entry name" value="PAS"/>
    <property type="match status" value="1"/>
</dbReference>
<dbReference type="FunFam" id="1.10.287.130:FF:000002">
    <property type="entry name" value="Two-component osmosensing histidine kinase"/>
    <property type="match status" value="1"/>
</dbReference>
<dbReference type="InterPro" id="IPR011006">
    <property type="entry name" value="CheY-like_superfamily"/>
</dbReference>
<dbReference type="Pfam" id="PF00989">
    <property type="entry name" value="PAS"/>
    <property type="match status" value="1"/>
</dbReference>
<comment type="subcellular location">
    <subcellularLocation>
        <location evidence="2">Cell membrane</location>
        <topology evidence="2">Multi-pass membrane protein</topology>
    </subcellularLocation>
</comment>
<dbReference type="Pfam" id="PF00072">
    <property type="entry name" value="Response_reg"/>
    <property type="match status" value="1"/>
</dbReference>
<dbReference type="GO" id="GO:0005886">
    <property type="term" value="C:plasma membrane"/>
    <property type="evidence" value="ECO:0007669"/>
    <property type="project" value="UniProtKB-SubCell"/>
</dbReference>
<dbReference type="InterPro" id="IPR000014">
    <property type="entry name" value="PAS"/>
</dbReference>
<dbReference type="GO" id="GO:0000155">
    <property type="term" value="F:phosphorelay sensor kinase activity"/>
    <property type="evidence" value="ECO:0007669"/>
    <property type="project" value="InterPro"/>
</dbReference>
<dbReference type="InterPro" id="IPR028082">
    <property type="entry name" value="Peripla_BP_I"/>
</dbReference>
<dbReference type="InterPro" id="IPR001638">
    <property type="entry name" value="Solute-binding_3/MltF_N"/>
</dbReference>
<dbReference type="Gene3D" id="3.40.50.2300">
    <property type="match status" value="3"/>
</dbReference>
<dbReference type="Gene3D" id="3.30.450.20">
    <property type="entry name" value="PAS domain"/>
    <property type="match status" value="2"/>
</dbReference>
<dbReference type="PANTHER" id="PTHR45339">
    <property type="entry name" value="HYBRID SIGNAL TRANSDUCTION HISTIDINE KINASE J"/>
    <property type="match status" value="1"/>
</dbReference>
<feature type="domain" description="HPt" evidence="21">
    <location>
        <begin position="1499"/>
        <end position="1595"/>
    </location>
</feature>
<keyword evidence="7 18" id="KW-0812">Transmembrane</keyword>
<dbReference type="InterPro" id="IPR005467">
    <property type="entry name" value="His_kinase_dom"/>
</dbReference>
<dbReference type="InterPro" id="IPR004358">
    <property type="entry name" value="Sig_transdc_His_kin-like_C"/>
</dbReference>
<evidence type="ECO:0000256" key="4">
    <source>
        <dbReference type="ARBA" id="ARBA00022475"/>
    </source>
</evidence>
<dbReference type="PRINTS" id="PR00344">
    <property type="entry name" value="BCTRLSENSOR"/>
</dbReference>
<sequence>MAVFGISSGHLYRTIRQVLAVICCHKQQIHLGKRIASLGYVVCLVSLFAVHFGLFPNMAMANEVSQQQYRQALSQLTPAQKLAHSHRVSMILESDRPFWHQIAKFAKIAAMDLNIQLDVVYGDGTPETLLKLGHEAIDNKVSGIVFVPVSGMGQELLAEANQQHIPVVTINSEFKQSSLSLRTQNPNWIGRVAINNTNLGQSLLEKMFEHENSAERMNVLLLAGNKDNLDVQKRTAELKSAVNKQFANAKLKVVNTDWTASAARDAYLKAIKQDPSINTVIAMDTTMALAVSHEAEASTLRPIPHIASLSWDYQLAQGIQNGTIAAGVGGVEFQGAFSLVLLFDYLNGVDIRSKGAEFLIAPLIISPNNYNDYYELLDFDSLQPDFARVSLALNKNLFLVDFRLGALIPNMDLHRFMSILTVEERAFINNNPIVRVGVDPHSAPIDFIDENGIHRGMMADYLAEISRVVPLIFQTYNEGSWQQAVEEFKHRKVDMLSLASAGSGREQWMLFTDPLNQYPPVIVTPIEGTHFNSLESLKGKSVSVVAGDITQNHLLDDYPDIVLVPVSNLEQALTAVDKRQVDAAFVNFPSTAHLLQSPPFNRLQITAATDYRFGISMGVRKDWPELQSILNKAFAQIPQDKAREIQHRWVNVQYDLGLKKQQVFNWAVRIAVAVLLVLFLFSLRNRRLNKDIAQRIHTEQQLSLSMHKFQALFDSAVDACVITDSQGVIIECNSALLSLLKYQSKDQLIGQRTLVYYPEQSDDALNQSVFERRLQTVLDQGQLKFESEFITTAAEIIHVDVTLKRIELNGSLFVLGSYHDLSERKLMNALLERERDLLKNVLGRSPIGVWICVEGVCRYVNEQITEMTGLEVGQSVYRIFVQPEDYRCHIRELDLSQDSTVFETQLFDAHGQRRDVLLTSYHTVQDGQNANLCWALDITDTKSIQDELAIAKDAAEAANRAKSDFLANMSHEIRTPMNAILGMSYLVLQTELSSKQRDYVGKVHQAAGSLLGILNDILDFSKIEAEKMDIECTVFDLDDVLSNLANVVSYKVEEKNMAFIFDLPPELPRYYHGDGLRLGQILINYCNNAVKFSHNDSSVVLSCQTQQQGEQVELTFCVEDFGIGIPEQKQGVLFGSFEQVDASTSREYGGTGLGLAICKRLAHLMGGEVWCESELGVGSRFYLRLTLNCADTYESQSLFDALAGETAKLVGLHPRLEKLLTEHGLAAKMQVAVAETNSVIEELKHSRTRQLVLCDYSAFSPELLDALTANPDSRMLLVGNLSDQDALRPLIENNPRVLSQTKPLTPIAIGNALLSLLGHNNENGRQVQQDHSLHALKTQLAGAEVLLVEDNQLNQELAVELLHQAGVNVTVANHGLEAIERIEQQYFDCVLMDCQMPVLDGYEATRRIRELPEFANLPILAMTANAMSGDIEKALAVGMNDQITKPVHVKDLYTVMARRITPKQRKSVPLVLKRASTAHSLPQLDGLQTHNGLALCDHNESLYSHLLGLFINTSKTLLGQQQRAWQDENIDELRLSLHTLKGVAANVGAVEISRQAGELEQQCHTAQQSFTVELHEQLLGLQTELQRLVTGLELWHQQLNSQHETTLDDDALIGLMEQLENSLLEYNTNALEWVNKLIHAPQFQSQASVLKQLKMDVELFDFEQALARLHTLKLAQEDVCS</sequence>
<dbReference type="GO" id="GO:0005524">
    <property type="term" value="F:ATP binding"/>
    <property type="evidence" value="ECO:0007669"/>
    <property type="project" value="UniProtKB-KW"/>
</dbReference>
<dbReference type="GO" id="GO:0055085">
    <property type="term" value="P:transmembrane transport"/>
    <property type="evidence" value="ECO:0007669"/>
    <property type="project" value="UniProtKB-ARBA"/>
</dbReference>
<evidence type="ECO:0000256" key="10">
    <source>
        <dbReference type="ARBA" id="ARBA00022840"/>
    </source>
</evidence>
<feature type="transmembrane region" description="Helical" evidence="18">
    <location>
        <begin position="35"/>
        <end position="55"/>
    </location>
</feature>
<evidence type="ECO:0000256" key="18">
    <source>
        <dbReference type="SAM" id="Phobius"/>
    </source>
</evidence>
<dbReference type="SMART" id="SM00062">
    <property type="entry name" value="PBPb"/>
    <property type="match status" value="1"/>
</dbReference>
<gene>
    <name evidence="22" type="ordered locus">Shewmr7_3548</name>
</gene>
<dbReference type="CDD" id="cd17546">
    <property type="entry name" value="REC_hyHK_CKI1_RcsC-like"/>
    <property type="match status" value="1"/>
</dbReference>
<dbReference type="SMART" id="SM00448">
    <property type="entry name" value="REC"/>
    <property type="match status" value="1"/>
</dbReference>
<keyword evidence="8" id="KW-0547">Nucleotide-binding</keyword>
<evidence type="ECO:0000256" key="5">
    <source>
        <dbReference type="ARBA" id="ARBA00022553"/>
    </source>
</evidence>
<name>Q0HQS7_SHESR</name>
<dbReference type="Pfam" id="PF13407">
    <property type="entry name" value="Peripla_BP_4"/>
    <property type="match status" value="1"/>
</dbReference>
<dbReference type="SUPFAM" id="SSF55874">
    <property type="entry name" value="ATPase domain of HSP90 chaperone/DNA topoisomerase II/histidine kinase"/>
    <property type="match status" value="1"/>
</dbReference>
<dbReference type="InterPro" id="IPR003661">
    <property type="entry name" value="HisK_dim/P_dom"/>
</dbReference>
<dbReference type="SUPFAM" id="SSF53850">
    <property type="entry name" value="Periplasmic binding protein-like II"/>
    <property type="match status" value="1"/>
</dbReference>
<evidence type="ECO:0000256" key="11">
    <source>
        <dbReference type="ARBA" id="ARBA00022989"/>
    </source>
</evidence>
<dbReference type="InterPro" id="IPR036890">
    <property type="entry name" value="HATPase_C_sf"/>
</dbReference>
<feature type="modified residue" description="4-aspartylphosphate" evidence="17">
    <location>
        <position position="1393"/>
    </location>
</feature>
<protein>
    <recommendedName>
        <fullName evidence="15">Sensory/regulatory protein RpfC</fullName>
        <ecNumber evidence="3">2.7.13.3</ecNumber>
    </recommendedName>
</protein>
<evidence type="ECO:0000256" key="17">
    <source>
        <dbReference type="PROSITE-ProRule" id="PRU00169"/>
    </source>
</evidence>
<evidence type="ECO:0000256" key="16">
    <source>
        <dbReference type="PROSITE-ProRule" id="PRU00110"/>
    </source>
</evidence>
<dbReference type="FunFam" id="3.30.565.10:FF:000010">
    <property type="entry name" value="Sensor histidine kinase RcsC"/>
    <property type="match status" value="1"/>
</dbReference>
<accession>Q0HQS7</accession>
<dbReference type="PROSITE" id="PS50894">
    <property type="entry name" value="HPT"/>
    <property type="match status" value="1"/>
</dbReference>
<dbReference type="EC" id="2.7.13.3" evidence="3"/>
<dbReference type="SUPFAM" id="SSF47226">
    <property type="entry name" value="Histidine-containing phosphotransfer domain, HPT domain"/>
    <property type="match status" value="1"/>
</dbReference>
<dbReference type="Pfam" id="PF02518">
    <property type="entry name" value="HATPase_c"/>
    <property type="match status" value="1"/>
</dbReference>
<dbReference type="SUPFAM" id="SSF53822">
    <property type="entry name" value="Periplasmic binding protein-like I"/>
    <property type="match status" value="1"/>
</dbReference>
<feature type="modified residue" description="Phosphohistidine" evidence="16">
    <location>
        <position position="1538"/>
    </location>
</feature>
<dbReference type="Gene3D" id="3.40.190.10">
    <property type="entry name" value="Periplasmic binding protein-like II"/>
    <property type="match status" value="2"/>
</dbReference>
<reference evidence="22" key="1">
    <citation type="submission" date="2006-08" db="EMBL/GenBank/DDBJ databases">
        <title>Complete sequence of Chromosome1 of Shewanella sp. MR-7.</title>
        <authorList>
            <consortium name="US DOE Joint Genome Institute"/>
            <person name="Copeland A."/>
            <person name="Lucas S."/>
            <person name="Lapidus A."/>
            <person name="Barry K."/>
            <person name="Detter J.C."/>
            <person name="Glavina del Rio T."/>
            <person name="Hammon N."/>
            <person name="Israni S."/>
            <person name="Dalin E."/>
            <person name="Tice H."/>
            <person name="Pitluck S."/>
            <person name="Kiss H."/>
            <person name="Brettin T."/>
            <person name="Bruce D."/>
            <person name="Han C."/>
            <person name="Tapia R."/>
            <person name="Gilna P."/>
            <person name="Schmutz J."/>
            <person name="Larimer F."/>
            <person name="Land M."/>
            <person name="Hauser L."/>
            <person name="Kyrpides N."/>
            <person name="Mikhailova N."/>
            <person name="Nealson K."/>
            <person name="Konstantinidis K."/>
            <person name="Klappenbach J."/>
            <person name="Tiedje J."/>
            <person name="Richardson P."/>
        </authorList>
    </citation>
    <scope>NUCLEOTIDE SEQUENCE</scope>
    <source>
        <strain evidence="22">MR-7</strain>
    </source>
</reference>
<dbReference type="Pfam" id="PF01627">
    <property type="entry name" value="Hpt"/>
    <property type="match status" value="1"/>
</dbReference>
<dbReference type="InterPro" id="IPR008207">
    <property type="entry name" value="Sig_transdc_His_kin_Hpt_dom"/>
</dbReference>
<evidence type="ECO:0000256" key="15">
    <source>
        <dbReference type="ARBA" id="ARBA00068150"/>
    </source>
</evidence>
<dbReference type="PROSITE" id="PS50109">
    <property type="entry name" value="HIS_KIN"/>
    <property type="match status" value="1"/>
</dbReference>
<evidence type="ECO:0000313" key="22">
    <source>
        <dbReference type="EMBL" id="ABI44528.1"/>
    </source>
</evidence>
<dbReference type="Gene3D" id="1.10.287.130">
    <property type="match status" value="1"/>
</dbReference>
<keyword evidence="4" id="KW-1003">Cell membrane</keyword>
<dbReference type="Pfam" id="PF13426">
    <property type="entry name" value="PAS_9"/>
    <property type="match status" value="1"/>
</dbReference>
<keyword evidence="6 22" id="KW-0808">Transferase</keyword>
<dbReference type="PANTHER" id="PTHR45339:SF1">
    <property type="entry name" value="HYBRID SIGNAL TRANSDUCTION HISTIDINE KINASE J"/>
    <property type="match status" value="1"/>
</dbReference>
<dbReference type="InterPro" id="IPR035965">
    <property type="entry name" value="PAS-like_dom_sf"/>
</dbReference>
<dbReference type="InterPro" id="IPR001789">
    <property type="entry name" value="Sig_transdc_resp-reg_receiver"/>
</dbReference>
<evidence type="ECO:0000256" key="2">
    <source>
        <dbReference type="ARBA" id="ARBA00004651"/>
    </source>
</evidence>
<feature type="domain" description="Histidine kinase" evidence="19">
    <location>
        <begin position="968"/>
        <end position="1189"/>
    </location>
</feature>
<comment type="catalytic activity">
    <reaction evidence="1">
        <text>ATP + protein L-histidine = ADP + protein N-phospho-L-histidine.</text>
        <dbReference type="EC" id="2.7.13.3"/>
    </reaction>
</comment>
<keyword evidence="13 18" id="KW-0472">Membrane</keyword>
<evidence type="ECO:0000256" key="6">
    <source>
        <dbReference type="ARBA" id="ARBA00022679"/>
    </source>
</evidence>
<evidence type="ECO:0000256" key="12">
    <source>
        <dbReference type="ARBA" id="ARBA00023012"/>
    </source>
</evidence>
<evidence type="ECO:0000256" key="7">
    <source>
        <dbReference type="ARBA" id="ARBA00022692"/>
    </source>
</evidence>
<keyword evidence="12" id="KW-0902">Two-component regulatory system</keyword>
<dbReference type="NCBIfam" id="TIGR00229">
    <property type="entry name" value="sensory_box"/>
    <property type="match status" value="1"/>
</dbReference>
<evidence type="ECO:0000256" key="9">
    <source>
        <dbReference type="ARBA" id="ARBA00022777"/>
    </source>
</evidence>
<dbReference type="HOGENOM" id="CLU_002937_0_0_6"/>
<dbReference type="Pfam" id="PF00497">
    <property type="entry name" value="SBP_bac_3"/>
    <property type="match status" value="1"/>
</dbReference>
<evidence type="ECO:0000259" key="19">
    <source>
        <dbReference type="PROSITE" id="PS50109"/>
    </source>
</evidence>
<dbReference type="InterPro" id="IPR025997">
    <property type="entry name" value="SBP_2_dom"/>
</dbReference>
<keyword evidence="10" id="KW-0067">ATP-binding</keyword>
<comment type="subunit">
    <text evidence="14">At low DSF concentrations, interacts with RpfF.</text>
</comment>
<dbReference type="Pfam" id="PF00512">
    <property type="entry name" value="HisKA"/>
    <property type="match status" value="1"/>
</dbReference>
<organism evidence="22">
    <name type="scientific">Shewanella sp. (strain MR-7)</name>
    <dbReference type="NCBI Taxonomy" id="60481"/>
    <lineage>
        <taxon>Bacteria</taxon>
        <taxon>Pseudomonadati</taxon>
        <taxon>Pseudomonadota</taxon>
        <taxon>Gammaproteobacteria</taxon>
        <taxon>Alteromonadales</taxon>
        <taxon>Shewanellaceae</taxon>
        <taxon>Shewanella</taxon>
    </lineage>
</organism>
<keyword evidence="5 17" id="KW-0597">Phosphoprotein</keyword>